<dbReference type="InterPro" id="IPR014718">
    <property type="entry name" value="GH-type_carb-bd"/>
</dbReference>
<dbReference type="KEGG" id="aqg:HRU87_05355"/>
<dbReference type="EMBL" id="CP054056">
    <property type="protein sequence ID" value="QKJ25597.1"/>
    <property type="molecule type" value="Genomic_DNA"/>
</dbReference>
<accession>A0A7D4UB44</accession>
<dbReference type="Gene3D" id="2.70.98.10">
    <property type="match status" value="1"/>
</dbReference>
<dbReference type="SUPFAM" id="SSF74650">
    <property type="entry name" value="Galactose mutarotase-like"/>
    <property type="match status" value="1"/>
</dbReference>
<proteinExistence type="predicted"/>
<dbReference type="GO" id="GO:0030246">
    <property type="term" value="F:carbohydrate binding"/>
    <property type="evidence" value="ECO:0007669"/>
    <property type="project" value="InterPro"/>
</dbReference>
<evidence type="ECO:0008006" key="3">
    <source>
        <dbReference type="Google" id="ProtNLM"/>
    </source>
</evidence>
<dbReference type="Pfam" id="PF01263">
    <property type="entry name" value="Aldose_epim"/>
    <property type="match status" value="1"/>
</dbReference>
<evidence type="ECO:0000313" key="2">
    <source>
        <dbReference type="Proteomes" id="UP000501003"/>
    </source>
</evidence>
<dbReference type="InterPro" id="IPR008183">
    <property type="entry name" value="Aldose_1/G6P_1-epimerase"/>
</dbReference>
<evidence type="ECO:0000313" key="1">
    <source>
        <dbReference type="EMBL" id="QKJ25597.1"/>
    </source>
</evidence>
<dbReference type="RefSeq" id="WP_173493894.1">
    <property type="nucleotide sequence ID" value="NZ_CP054056.1"/>
</dbReference>
<dbReference type="GO" id="GO:0004034">
    <property type="term" value="F:aldose 1-epimerase activity"/>
    <property type="evidence" value="ECO:0007669"/>
    <property type="project" value="TreeGrafter"/>
</dbReference>
<dbReference type="GO" id="GO:0006006">
    <property type="term" value="P:glucose metabolic process"/>
    <property type="evidence" value="ECO:0007669"/>
    <property type="project" value="TreeGrafter"/>
</dbReference>
<dbReference type="PANTHER" id="PTHR10091">
    <property type="entry name" value="ALDOSE-1-EPIMERASE"/>
    <property type="match status" value="1"/>
</dbReference>
<sequence length="288" mass="31169">MRQKDTKSFSSAKVLAQGASLVELVLNGQEVISSTSADNPAQFIYGSVLAPWPNRIAGGSFEFQGKVHQLEVDEMGNAIHGLVLERDFDLVSISDDELRLSYQFGADPGYPYAVLLEVQYKLQGQSLLVSATATNTSVSPAPFGIGFHPYFVTREPARLNLEVERHLLTNEKMIPVSSEEVSGFQVELTQGLKLDDGFEGVKPVATIIQADSEVTIRALENLENLMVYRPSNSILKSGGTCVAIEPQSIQANQFNTDVDPAILAPGEKKKFSFEVELASSASSGVATL</sequence>
<name>A0A7D4UB44_9MICO</name>
<reference evidence="1 2" key="1">
    <citation type="submission" date="2020-05" db="EMBL/GenBank/DDBJ databases">
        <title>Aquirufa sp. strain 15G-AUS-rot a new Aquirufa species.</title>
        <authorList>
            <person name="Pitt A."/>
            <person name="Hahn M.W."/>
        </authorList>
    </citation>
    <scope>NUCLEOTIDE SEQUENCE [LARGE SCALE GENOMIC DNA]</scope>
    <source>
        <strain evidence="1 2">15G-AUS-rot</strain>
    </source>
</reference>
<organism evidence="1 2">
    <name type="scientific">Aquiluna borgnonia</name>
    <dbReference type="NCBI Taxonomy" id="2499157"/>
    <lineage>
        <taxon>Bacteria</taxon>
        <taxon>Bacillati</taxon>
        <taxon>Actinomycetota</taxon>
        <taxon>Actinomycetes</taxon>
        <taxon>Micrococcales</taxon>
        <taxon>Microbacteriaceae</taxon>
        <taxon>Luna cluster</taxon>
        <taxon>Luna-1 subcluster</taxon>
        <taxon>Aquiluna</taxon>
    </lineage>
</organism>
<keyword evidence="2" id="KW-1185">Reference proteome</keyword>
<dbReference type="PANTHER" id="PTHR10091:SF0">
    <property type="entry name" value="GALACTOSE MUTAROTASE"/>
    <property type="match status" value="1"/>
</dbReference>
<gene>
    <name evidence="1" type="ORF">HRU87_05355</name>
</gene>
<dbReference type="GO" id="GO:0033499">
    <property type="term" value="P:galactose catabolic process via UDP-galactose, Leloir pathway"/>
    <property type="evidence" value="ECO:0007669"/>
    <property type="project" value="TreeGrafter"/>
</dbReference>
<dbReference type="AlphaFoldDB" id="A0A7D4UB44"/>
<dbReference type="Proteomes" id="UP000501003">
    <property type="component" value="Chromosome"/>
</dbReference>
<protein>
    <recommendedName>
        <fullName evidence="3">Aldose 1-epimerase</fullName>
    </recommendedName>
</protein>
<dbReference type="InterPro" id="IPR011013">
    <property type="entry name" value="Gal_mutarotase_sf_dom"/>
</dbReference>